<evidence type="ECO:0000259" key="8">
    <source>
        <dbReference type="Pfam" id="PF14322"/>
    </source>
</evidence>
<proteinExistence type="inferred from homology"/>
<evidence type="ECO:0000313" key="9">
    <source>
        <dbReference type="EMBL" id="CAD0007016.1"/>
    </source>
</evidence>
<comment type="similarity">
    <text evidence="2">Belongs to the SusD family.</text>
</comment>
<dbReference type="Proteomes" id="UP000530060">
    <property type="component" value="Unassembled WGS sequence"/>
</dbReference>
<gene>
    <name evidence="9" type="ORF">FLAT13_03639</name>
</gene>
<keyword evidence="4" id="KW-0472">Membrane</keyword>
<dbReference type="AlphaFoldDB" id="A0A6V6Z608"/>
<dbReference type="PROSITE" id="PS51257">
    <property type="entry name" value="PROKAR_LIPOPROTEIN"/>
    <property type="match status" value="1"/>
</dbReference>
<keyword evidence="5" id="KW-0998">Cell outer membrane</keyword>
<evidence type="ECO:0000256" key="5">
    <source>
        <dbReference type="ARBA" id="ARBA00023237"/>
    </source>
</evidence>
<protein>
    <submittedName>
        <fullName evidence="9">RagB/SusD family nutrient uptake outer membrane protein</fullName>
    </submittedName>
</protein>
<dbReference type="SUPFAM" id="SSF48452">
    <property type="entry name" value="TPR-like"/>
    <property type="match status" value="1"/>
</dbReference>
<feature type="chain" id="PRO_5027727629" evidence="6">
    <location>
        <begin position="22"/>
        <end position="516"/>
    </location>
</feature>
<comment type="caution">
    <text evidence="9">The sequence shown here is derived from an EMBL/GenBank/DDBJ whole genome shotgun (WGS) entry which is preliminary data.</text>
</comment>
<name>A0A6V6Z608_9FLAO</name>
<dbReference type="InterPro" id="IPR011990">
    <property type="entry name" value="TPR-like_helical_dom_sf"/>
</dbReference>
<dbReference type="RefSeq" id="WP_180909875.1">
    <property type="nucleotide sequence ID" value="NZ_CAIJDP010000079.1"/>
</dbReference>
<dbReference type="Pfam" id="PF14322">
    <property type="entry name" value="SusD-like_3"/>
    <property type="match status" value="1"/>
</dbReference>
<organism evidence="9 10">
    <name type="scientific">Flavobacterium salmonis</name>
    <dbReference type="NCBI Taxonomy" id="2654844"/>
    <lineage>
        <taxon>Bacteria</taxon>
        <taxon>Pseudomonadati</taxon>
        <taxon>Bacteroidota</taxon>
        <taxon>Flavobacteriia</taxon>
        <taxon>Flavobacteriales</taxon>
        <taxon>Flavobacteriaceae</taxon>
        <taxon>Flavobacterium</taxon>
    </lineage>
</organism>
<evidence type="ECO:0000259" key="7">
    <source>
        <dbReference type="Pfam" id="PF07980"/>
    </source>
</evidence>
<keyword evidence="10" id="KW-1185">Reference proteome</keyword>
<dbReference type="Gene3D" id="1.25.40.390">
    <property type="match status" value="1"/>
</dbReference>
<evidence type="ECO:0000256" key="3">
    <source>
        <dbReference type="ARBA" id="ARBA00022729"/>
    </source>
</evidence>
<accession>A0A6V6Z608</accession>
<comment type="subcellular location">
    <subcellularLocation>
        <location evidence="1">Cell outer membrane</location>
    </subcellularLocation>
</comment>
<feature type="domain" description="SusD-like N-terminal" evidence="8">
    <location>
        <begin position="79"/>
        <end position="231"/>
    </location>
</feature>
<feature type="signal peptide" evidence="6">
    <location>
        <begin position="1"/>
        <end position="21"/>
    </location>
</feature>
<reference evidence="9 10" key="1">
    <citation type="submission" date="2020-06" db="EMBL/GenBank/DDBJ databases">
        <authorList>
            <person name="Criscuolo A."/>
        </authorList>
    </citation>
    <scope>NUCLEOTIDE SEQUENCE [LARGE SCALE GENOMIC DNA]</scope>
    <source>
        <strain evidence="10">CIP 111411</strain>
    </source>
</reference>
<dbReference type="EMBL" id="CAIJDP010000079">
    <property type="protein sequence ID" value="CAD0007016.1"/>
    <property type="molecule type" value="Genomic_DNA"/>
</dbReference>
<dbReference type="InterPro" id="IPR033985">
    <property type="entry name" value="SusD-like_N"/>
</dbReference>
<dbReference type="InterPro" id="IPR012944">
    <property type="entry name" value="SusD_RagB_dom"/>
</dbReference>
<feature type="domain" description="RagB/SusD" evidence="7">
    <location>
        <begin position="343"/>
        <end position="515"/>
    </location>
</feature>
<dbReference type="Pfam" id="PF07980">
    <property type="entry name" value="SusD_RagB"/>
    <property type="match status" value="1"/>
</dbReference>
<evidence type="ECO:0000256" key="2">
    <source>
        <dbReference type="ARBA" id="ARBA00006275"/>
    </source>
</evidence>
<evidence type="ECO:0000256" key="6">
    <source>
        <dbReference type="SAM" id="SignalP"/>
    </source>
</evidence>
<dbReference type="GO" id="GO:0009279">
    <property type="term" value="C:cell outer membrane"/>
    <property type="evidence" value="ECO:0007669"/>
    <property type="project" value="UniProtKB-SubCell"/>
</dbReference>
<evidence type="ECO:0000313" key="10">
    <source>
        <dbReference type="Proteomes" id="UP000530060"/>
    </source>
</evidence>
<sequence>MKKYICLLAANLLLLGTVSCTEELTQVPLSQGTEQNFYATPGDFIQARNAVYSVAFHGTGTTAYGYANRVLNLSETRSDNLLALTTASRDWEGINSFYTSISSNAYVKEAYVSNYNAIYKANQLLEKITEKGDAIFTNPADKASMAAEARFLRAFCYFDLIRWFGRVPLIDRTMTAQEASKIGRTPVVDIYNLIISDLQLAIPDLTTSTTDAAYVGRVTKYGAKALLGLVYMTRSSPNYGIDGAMLGLNEWDKAYQQLNDIKTSGSFVFGTDYAAIFKTEGTANKENVLTIPYTQSLASSIGGNFMVEVGYEPYFASVGIGTAQGSLEGRPISTGFLNMFAANDNRKTVGIATSYTVASGTYKGSYTFPVYKKYIDPARYGTGGREDWGVDFMVIRYTDVLMLMAECTLHGGGGTQADVDAIVNQVRTRAGVPANALNITLDQLFDERRKEFFSEGTRWFDLIRSGNALTIMNAWKAAEDTGNKIRTIDKNGLLYPIPLSEMLAVPGLYDQNPGYD</sequence>
<keyword evidence="3 6" id="KW-0732">Signal</keyword>
<evidence type="ECO:0000256" key="4">
    <source>
        <dbReference type="ARBA" id="ARBA00023136"/>
    </source>
</evidence>
<evidence type="ECO:0000256" key="1">
    <source>
        <dbReference type="ARBA" id="ARBA00004442"/>
    </source>
</evidence>